<name>A0A5N4E494_CAMDR</name>
<comment type="caution">
    <text evidence="2">The sequence shown here is derived from an EMBL/GenBank/DDBJ whole genome shotgun (WGS) entry which is preliminary data.</text>
</comment>
<gene>
    <name evidence="2" type="ORF">Cadr_000005947</name>
</gene>
<dbReference type="EMBL" id="JWIN03000006">
    <property type="protein sequence ID" value="KAB1278157.1"/>
    <property type="molecule type" value="Genomic_DNA"/>
</dbReference>
<feature type="region of interest" description="Disordered" evidence="1">
    <location>
        <begin position="162"/>
        <end position="223"/>
    </location>
</feature>
<feature type="compositionally biased region" description="Polar residues" evidence="1">
    <location>
        <begin position="212"/>
        <end position="223"/>
    </location>
</feature>
<evidence type="ECO:0000313" key="2">
    <source>
        <dbReference type="EMBL" id="KAB1278157.1"/>
    </source>
</evidence>
<proteinExistence type="predicted"/>
<dbReference type="Proteomes" id="UP000299084">
    <property type="component" value="Unassembled WGS sequence"/>
</dbReference>
<reference evidence="2 3" key="1">
    <citation type="journal article" date="2019" name="Mol. Ecol. Resour.">
        <title>Improving Illumina assemblies with Hi-C and long reads: an example with the North African dromedary.</title>
        <authorList>
            <person name="Elbers J.P."/>
            <person name="Rogers M.F."/>
            <person name="Perelman P.L."/>
            <person name="Proskuryakova A.A."/>
            <person name="Serdyukova N.A."/>
            <person name="Johnson W.E."/>
            <person name="Horin P."/>
            <person name="Corander J."/>
            <person name="Murphy D."/>
            <person name="Burger P.A."/>
        </authorList>
    </citation>
    <scope>NUCLEOTIDE SEQUENCE [LARGE SCALE GENOMIC DNA]</scope>
    <source>
        <strain evidence="2">Drom800</strain>
        <tissue evidence="2">Blood</tissue>
    </source>
</reference>
<protein>
    <submittedName>
        <fullName evidence="2">Uncharacterized protein</fullName>
    </submittedName>
</protein>
<evidence type="ECO:0000313" key="3">
    <source>
        <dbReference type="Proteomes" id="UP000299084"/>
    </source>
</evidence>
<organism evidence="2 3">
    <name type="scientific">Camelus dromedarius</name>
    <name type="common">Dromedary</name>
    <name type="synonym">Arabian camel</name>
    <dbReference type="NCBI Taxonomy" id="9838"/>
    <lineage>
        <taxon>Eukaryota</taxon>
        <taxon>Metazoa</taxon>
        <taxon>Chordata</taxon>
        <taxon>Craniata</taxon>
        <taxon>Vertebrata</taxon>
        <taxon>Euteleostomi</taxon>
        <taxon>Mammalia</taxon>
        <taxon>Eutheria</taxon>
        <taxon>Laurasiatheria</taxon>
        <taxon>Artiodactyla</taxon>
        <taxon>Tylopoda</taxon>
        <taxon>Camelidae</taxon>
        <taxon>Camelus</taxon>
    </lineage>
</organism>
<sequence length="223" mass="24484">MQRIAGTLLPLFRKELVKAWTRAALAKVGESSILGTESPRRAMSTGWLLIAALRLCGLQALNHSKLLFFTYEIRTINLSPPPWITGKISELASGTWPGHAVTSVFWVVTLSRWEKLERGTLQKGKVMLVAGKLRAESWLKAGNGGQGGRRSFKPRVSLNSYQRQQQPWLRHEDPKDDADITSLTRPCGTHGKLDTRLKGAAPTPVSWPLGPTASQSVSVGPPD</sequence>
<accession>A0A5N4E494</accession>
<dbReference type="AlphaFoldDB" id="A0A5N4E494"/>
<evidence type="ECO:0000256" key="1">
    <source>
        <dbReference type="SAM" id="MobiDB-lite"/>
    </source>
</evidence>
<feature type="compositionally biased region" description="Basic and acidic residues" evidence="1">
    <location>
        <begin position="169"/>
        <end position="178"/>
    </location>
</feature>
<keyword evidence="3" id="KW-1185">Reference proteome</keyword>